<dbReference type="Proteomes" id="UP000249163">
    <property type="component" value="Chromosome"/>
</dbReference>
<accession>A0AAD0KF94</accession>
<name>A0AAD0KF94_9BACL</name>
<gene>
    <name evidence="1" type="ORF">CD191_06905</name>
</gene>
<protein>
    <submittedName>
        <fullName evidence="1">Uncharacterized protein</fullName>
    </submittedName>
</protein>
<evidence type="ECO:0000313" key="2">
    <source>
        <dbReference type="Proteomes" id="UP000249163"/>
    </source>
</evidence>
<dbReference type="RefSeq" id="WP_111502959.1">
    <property type="nucleotide sequence ID" value="NZ_CP021965.1"/>
</dbReference>
<reference evidence="1 2" key="1">
    <citation type="submission" date="2017-06" db="EMBL/GenBank/DDBJ databases">
        <title>Complete genome sequence of Paenibacillus odorifer CBA7130.</title>
        <authorList>
            <person name="Nam Y.-D."/>
            <person name="Kang J."/>
            <person name="Chung W.-H."/>
        </authorList>
    </citation>
    <scope>NUCLEOTIDE SEQUENCE [LARGE SCALE GENOMIC DNA]</scope>
    <source>
        <strain evidence="1 2">CBA7130</strain>
    </source>
</reference>
<dbReference type="InterPro" id="IPR057808">
    <property type="entry name" value="YxiG"/>
</dbReference>
<sequence>MKELQDNLNKLWASIIEKQVIDIFNHFILFEIKSINNGEVSFHQLKFNNVKSIYYINDQLPFEPEEDDYLELTSVLFEKERTNEIKVSSKSKEYSYLTSNSNFLIEIWGRELLIEASSVEIDGKLFEVGFTA</sequence>
<proteinExistence type="predicted"/>
<dbReference type="Pfam" id="PF24711">
    <property type="entry name" value="YxiG"/>
    <property type="match status" value="1"/>
</dbReference>
<dbReference type="AlphaFoldDB" id="A0AAD0KF94"/>
<evidence type="ECO:0000313" key="1">
    <source>
        <dbReference type="EMBL" id="AWV32364.1"/>
    </source>
</evidence>
<organism evidence="1 2">
    <name type="scientific">Paenibacillus odorifer</name>
    <dbReference type="NCBI Taxonomy" id="189426"/>
    <lineage>
        <taxon>Bacteria</taxon>
        <taxon>Bacillati</taxon>
        <taxon>Bacillota</taxon>
        <taxon>Bacilli</taxon>
        <taxon>Bacillales</taxon>
        <taxon>Paenibacillaceae</taxon>
        <taxon>Paenibacillus</taxon>
    </lineage>
</organism>
<dbReference type="EMBL" id="CP021965">
    <property type="protein sequence ID" value="AWV32364.1"/>
    <property type="molecule type" value="Genomic_DNA"/>
</dbReference>